<dbReference type="InterPro" id="IPR000924">
    <property type="entry name" value="Glu/Gln-tRNA-synth"/>
</dbReference>
<dbReference type="AlphaFoldDB" id="A0A9E2NRA6"/>
<evidence type="ECO:0000256" key="1">
    <source>
        <dbReference type="ARBA" id="ARBA00022598"/>
    </source>
</evidence>
<dbReference type="GO" id="GO:0004818">
    <property type="term" value="F:glutamate-tRNA ligase activity"/>
    <property type="evidence" value="ECO:0007669"/>
    <property type="project" value="TreeGrafter"/>
</dbReference>
<comment type="caution">
    <text evidence="9">The sequence shown here is derived from an EMBL/GenBank/DDBJ whole genome shotgun (WGS) entry which is preliminary data.</text>
</comment>
<gene>
    <name evidence="9" type="primary">gluQRS</name>
    <name evidence="9" type="ORF">IAA31_00755</name>
</gene>
<dbReference type="EMBL" id="JAHLFG010000008">
    <property type="protein sequence ID" value="MBU3826011.1"/>
    <property type="molecule type" value="Genomic_DNA"/>
</dbReference>
<evidence type="ECO:0000256" key="3">
    <source>
        <dbReference type="ARBA" id="ARBA00022741"/>
    </source>
</evidence>
<dbReference type="Gene3D" id="3.40.50.620">
    <property type="entry name" value="HUPs"/>
    <property type="match status" value="1"/>
</dbReference>
<organism evidence="9 10">
    <name type="scientific">Candidatus Anaerobiospirillum merdipullorum</name>
    <dbReference type="NCBI Taxonomy" id="2838450"/>
    <lineage>
        <taxon>Bacteria</taxon>
        <taxon>Pseudomonadati</taxon>
        <taxon>Pseudomonadota</taxon>
        <taxon>Gammaproteobacteria</taxon>
        <taxon>Aeromonadales</taxon>
        <taxon>Succinivibrionaceae</taxon>
        <taxon>Anaerobiospirillum</taxon>
    </lineage>
</organism>
<dbReference type="Proteomes" id="UP000824150">
    <property type="component" value="Unassembled WGS sequence"/>
</dbReference>
<evidence type="ECO:0000256" key="5">
    <source>
        <dbReference type="ARBA" id="ARBA00022840"/>
    </source>
</evidence>
<keyword evidence="2" id="KW-0479">Metal-binding</keyword>
<dbReference type="GO" id="GO:0005524">
    <property type="term" value="F:ATP binding"/>
    <property type="evidence" value="ECO:0007669"/>
    <property type="project" value="UniProtKB-KW"/>
</dbReference>
<dbReference type="Pfam" id="PF00749">
    <property type="entry name" value="tRNA-synt_1c"/>
    <property type="match status" value="2"/>
</dbReference>
<evidence type="ECO:0000256" key="7">
    <source>
        <dbReference type="RuleBase" id="RU363037"/>
    </source>
</evidence>
<name>A0A9E2NRA6_9GAMM</name>
<dbReference type="InterPro" id="IPR014729">
    <property type="entry name" value="Rossmann-like_a/b/a_fold"/>
</dbReference>
<dbReference type="InterPro" id="IPR049940">
    <property type="entry name" value="GluQ/Sye"/>
</dbReference>
<evidence type="ECO:0000313" key="10">
    <source>
        <dbReference type="Proteomes" id="UP000824150"/>
    </source>
</evidence>
<dbReference type="PANTHER" id="PTHR43311">
    <property type="entry name" value="GLUTAMATE--TRNA LIGASE"/>
    <property type="match status" value="1"/>
</dbReference>
<keyword evidence="1 7" id="KW-0436">Ligase</keyword>
<reference evidence="9" key="1">
    <citation type="journal article" date="2021" name="PeerJ">
        <title>Extensive microbial diversity within the chicken gut microbiome revealed by metagenomics and culture.</title>
        <authorList>
            <person name="Gilroy R."/>
            <person name="Ravi A."/>
            <person name="Getino M."/>
            <person name="Pursley I."/>
            <person name="Horton D.L."/>
            <person name="Alikhan N.F."/>
            <person name="Baker D."/>
            <person name="Gharbi K."/>
            <person name="Hall N."/>
            <person name="Watson M."/>
            <person name="Adriaenssens E.M."/>
            <person name="Foster-Nyarko E."/>
            <person name="Jarju S."/>
            <person name="Secka A."/>
            <person name="Antonio M."/>
            <person name="Oren A."/>
            <person name="Chaudhuri R.R."/>
            <person name="La Ragione R."/>
            <person name="Hildebrand F."/>
            <person name="Pallen M.J."/>
        </authorList>
    </citation>
    <scope>NUCLEOTIDE SEQUENCE</scope>
    <source>
        <strain evidence="9">687</strain>
    </source>
</reference>
<protein>
    <submittedName>
        <fullName evidence="9">tRNA glutamyl-Q(34) synthetase GluQRS</fullName>
        <ecNumber evidence="9">6.1.1.-</ecNumber>
    </submittedName>
</protein>
<keyword evidence="5 7" id="KW-0067">ATP-binding</keyword>
<dbReference type="GO" id="GO:0006424">
    <property type="term" value="P:glutamyl-tRNA aminoacylation"/>
    <property type="evidence" value="ECO:0007669"/>
    <property type="project" value="TreeGrafter"/>
</dbReference>
<keyword evidence="4" id="KW-0862">Zinc</keyword>
<feature type="domain" description="Glutamyl/glutaminyl-tRNA synthetase class Ib catalytic" evidence="8">
    <location>
        <begin position="124"/>
        <end position="247"/>
    </location>
</feature>
<evidence type="ECO:0000256" key="6">
    <source>
        <dbReference type="ARBA" id="ARBA00023146"/>
    </source>
</evidence>
<dbReference type="InterPro" id="IPR020058">
    <property type="entry name" value="Glu/Gln-tRNA-synth_Ib_cat-dom"/>
</dbReference>
<dbReference type="NCBIfam" id="NF004314">
    <property type="entry name" value="PRK05710.1-3"/>
    <property type="match status" value="1"/>
</dbReference>
<dbReference type="GO" id="GO:0005829">
    <property type="term" value="C:cytosol"/>
    <property type="evidence" value="ECO:0007669"/>
    <property type="project" value="TreeGrafter"/>
</dbReference>
<dbReference type="PRINTS" id="PR00987">
    <property type="entry name" value="TRNASYNTHGLU"/>
</dbReference>
<keyword evidence="6 7" id="KW-0030">Aminoacyl-tRNA synthetase</keyword>
<keyword evidence="3 7" id="KW-0547">Nucleotide-binding</keyword>
<proteinExistence type="inferred from homology"/>
<comment type="similarity">
    <text evidence="7">Belongs to the class-I aminoacyl-tRNA synthetase family.</text>
</comment>
<evidence type="ECO:0000313" key="9">
    <source>
        <dbReference type="EMBL" id="MBU3826011.1"/>
    </source>
</evidence>
<dbReference type="SUPFAM" id="SSF52374">
    <property type="entry name" value="Nucleotidylyl transferase"/>
    <property type="match status" value="1"/>
</dbReference>
<evidence type="ECO:0000259" key="8">
    <source>
        <dbReference type="Pfam" id="PF00749"/>
    </source>
</evidence>
<sequence>MYRGRFAPTPSGRLHLGSLLSAAGAYLRALQAGGSCLLRLEDLDRPRCKVEYAGSIIADLKTLGFAFAPEILIQSSDLSPYAATVEALIKTGKAYVCACSRRQIRERPCTCRQLNLPYKRGRAIRLDCHDAPRDFYDERLGSIHVPLIPDSLILKRSDGVYSYNLACVTDDLRQGVTEVVRGSDLIASTPLQIYLYQLLGKKPPQFLHLPLITSKGGGKLSKQNHAAPVLDSYRPTEAILLTLKLLGQDTQGLTHLSPAEIWPVVAQRFDLDAIAHNDIELDD</sequence>
<dbReference type="EC" id="6.1.1.-" evidence="9"/>
<reference evidence="9" key="2">
    <citation type="submission" date="2021-04" db="EMBL/GenBank/DDBJ databases">
        <authorList>
            <person name="Gilroy R."/>
        </authorList>
    </citation>
    <scope>NUCLEOTIDE SEQUENCE</scope>
    <source>
        <strain evidence="9">687</strain>
    </source>
</reference>
<feature type="domain" description="Glutamyl/glutaminyl-tRNA synthetase class Ib catalytic" evidence="8">
    <location>
        <begin position="3"/>
        <end position="114"/>
    </location>
</feature>
<evidence type="ECO:0000256" key="4">
    <source>
        <dbReference type="ARBA" id="ARBA00022833"/>
    </source>
</evidence>
<dbReference type="PANTHER" id="PTHR43311:SF1">
    <property type="entry name" value="GLUTAMYL-Q TRNA(ASP) SYNTHETASE"/>
    <property type="match status" value="1"/>
</dbReference>
<evidence type="ECO:0000256" key="2">
    <source>
        <dbReference type="ARBA" id="ARBA00022723"/>
    </source>
</evidence>
<keyword evidence="7" id="KW-0648">Protein biosynthesis</keyword>
<accession>A0A9E2NRA6</accession>